<dbReference type="PANTHER" id="PTHR31170:SF18">
    <property type="entry name" value="(WILD MALAYSIAN BANANA) HYPOTHETICAL PROTEIN"/>
    <property type="match status" value="1"/>
</dbReference>
<sequence>MEDIPKWVIEVSSKVRNIAHTSMELENWKKHSIYKLPARVIEINKKAYMPQAVSFGPYHHGKDHLKAMEEHKERVLLHFLKRCGKPLELIVQVLGQMVKDLRDSYDALDPLWKVDTPGFLQLMILDGCFMLEILRTVTDHFLEHSDYATNDPIFSNHGKLHFMPYIRRDMLMLENQLPMLVLDTLLAVEQPNKGQENEELINKLILKFCSPGAATIPRMGKCLHVLDVYRKNIVLEEAPMYRSKGIRRRSTRSVGVGDEIIRSAIELYEAGILFEKSESSSLRDISFTGGVLRLPVVVVDDATESTFLNLIAFERFHVGAGNEVTSYIFFMDNLIDREMDVALLETRGIIENALGSDKAVAKLFNSLSKDITLDPERELSVVHMKVSEYCRKPWNKWRANLIQTYFRNPWAILSLIAAFFLFALTILQTVYSVRQYYQPGSAEPMPVPRPRLPRN</sequence>
<keyword evidence="3" id="KW-1185">Reference proteome</keyword>
<evidence type="ECO:0000256" key="1">
    <source>
        <dbReference type="SAM" id="Phobius"/>
    </source>
</evidence>
<proteinExistence type="predicted"/>
<feature type="transmembrane region" description="Helical" evidence="1">
    <location>
        <begin position="410"/>
        <end position="431"/>
    </location>
</feature>
<accession>A0AAD7M3M2</accession>
<keyword evidence="1" id="KW-0472">Membrane</keyword>
<protein>
    <submittedName>
        <fullName evidence="2">UPF0481 protein</fullName>
    </submittedName>
</protein>
<reference evidence="2" key="1">
    <citation type="journal article" date="2023" name="Science">
        <title>Elucidation of the pathway for biosynthesis of saponin adjuvants from the soapbark tree.</title>
        <authorList>
            <person name="Reed J."/>
            <person name="Orme A."/>
            <person name="El-Demerdash A."/>
            <person name="Owen C."/>
            <person name="Martin L.B.B."/>
            <person name="Misra R.C."/>
            <person name="Kikuchi S."/>
            <person name="Rejzek M."/>
            <person name="Martin A.C."/>
            <person name="Harkess A."/>
            <person name="Leebens-Mack J."/>
            <person name="Louveau T."/>
            <person name="Stephenson M.J."/>
            <person name="Osbourn A."/>
        </authorList>
    </citation>
    <scope>NUCLEOTIDE SEQUENCE</scope>
    <source>
        <strain evidence="2">S10</strain>
    </source>
</reference>
<gene>
    <name evidence="2" type="ORF">O6P43_013341</name>
</gene>
<dbReference type="PANTHER" id="PTHR31170">
    <property type="entry name" value="BNAC04G53230D PROTEIN"/>
    <property type="match status" value="1"/>
</dbReference>
<dbReference type="Proteomes" id="UP001163823">
    <property type="component" value="Chromosome 5"/>
</dbReference>
<dbReference type="InterPro" id="IPR004158">
    <property type="entry name" value="DUF247_pln"/>
</dbReference>
<dbReference type="KEGG" id="qsa:O6P43_013341"/>
<evidence type="ECO:0000313" key="3">
    <source>
        <dbReference type="Proteomes" id="UP001163823"/>
    </source>
</evidence>
<comment type="caution">
    <text evidence="2">The sequence shown here is derived from an EMBL/GenBank/DDBJ whole genome shotgun (WGS) entry which is preliminary data.</text>
</comment>
<evidence type="ECO:0000313" key="2">
    <source>
        <dbReference type="EMBL" id="KAJ7969366.1"/>
    </source>
</evidence>
<dbReference type="Pfam" id="PF03140">
    <property type="entry name" value="DUF247"/>
    <property type="match status" value="1"/>
</dbReference>
<dbReference type="AlphaFoldDB" id="A0AAD7M3M2"/>
<keyword evidence="1" id="KW-1133">Transmembrane helix</keyword>
<dbReference type="EMBL" id="JARAOO010000005">
    <property type="protein sequence ID" value="KAJ7969366.1"/>
    <property type="molecule type" value="Genomic_DNA"/>
</dbReference>
<name>A0AAD7M3M2_QUISA</name>
<keyword evidence="1" id="KW-0812">Transmembrane</keyword>
<organism evidence="2 3">
    <name type="scientific">Quillaja saponaria</name>
    <name type="common">Soap bark tree</name>
    <dbReference type="NCBI Taxonomy" id="32244"/>
    <lineage>
        <taxon>Eukaryota</taxon>
        <taxon>Viridiplantae</taxon>
        <taxon>Streptophyta</taxon>
        <taxon>Embryophyta</taxon>
        <taxon>Tracheophyta</taxon>
        <taxon>Spermatophyta</taxon>
        <taxon>Magnoliopsida</taxon>
        <taxon>eudicotyledons</taxon>
        <taxon>Gunneridae</taxon>
        <taxon>Pentapetalae</taxon>
        <taxon>rosids</taxon>
        <taxon>fabids</taxon>
        <taxon>Fabales</taxon>
        <taxon>Quillajaceae</taxon>
        <taxon>Quillaja</taxon>
    </lineage>
</organism>